<accession>N0CTA7</accession>
<reference evidence="2 3" key="1">
    <citation type="submission" date="2013-04" db="EMBL/GenBank/DDBJ databases">
        <title>Complete genome sequence of Streptomyces fulvissimus.</title>
        <authorList>
            <person name="Myronovskyi M."/>
            <person name="Tokovenko B."/>
            <person name="Manderscheid N."/>
            <person name="Petzke L."/>
            <person name="Luzhetskyy A."/>
        </authorList>
    </citation>
    <scope>NUCLEOTIDE SEQUENCE [LARGE SCALE GENOMIC DNA]</scope>
    <source>
        <strain evidence="2 3">DSM 40593</strain>
    </source>
</reference>
<evidence type="ECO:0000256" key="1">
    <source>
        <dbReference type="SAM" id="MobiDB-lite"/>
    </source>
</evidence>
<dbReference type="Proteomes" id="UP000013304">
    <property type="component" value="Chromosome"/>
</dbReference>
<evidence type="ECO:0000313" key="3">
    <source>
        <dbReference type="Proteomes" id="UP000013304"/>
    </source>
</evidence>
<dbReference type="eggNOG" id="ENOG5033T4F">
    <property type="taxonomic scope" value="Bacteria"/>
</dbReference>
<feature type="region of interest" description="Disordered" evidence="1">
    <location>
        <begin position="33"/>
        <end position="62"/>
    </location>
</feature>
<dbReference type="PATRIC" id="fig|1303692.3.peg.1319"/>
<name>N0CTA7_STRMI</name>
<dbReference type="KEGG" id="sfi:SFUL_1305"/>
<organism evidence="2 3">
    <name type="scientific">Streptomyces microflavus DSM 40593</name>
    <dbReference type="NCBI Taxonomy" id="1303692"/>
    <lineage>
        <taxon>Bacteria</taxon>
        <taxon>Bacillati</taxon>
        <taxon>Actinomycetota</taxon>
        <taxon>Actinomycetes</taxon>
        <taxon>Kitasatosporales</taxon>
        <taxon>Streptomycetaceae</taxon>
        <taxon>Streptomyces</taxon>
    </lineage>
</organism>
<protein>
    <submittedName>
        <fullName evidence="2">Uncharacterized protein</fullName>
    </submittedName>
</protein>
<dbReference type="EMBL" id="CP005080">
    <property type="protein sequence ID" value="AGK76277.1"/>
    <property type="molecule type" value="Genomic_DNA"/>
</dbReference>
<proteinExistence type="predicted"/>
<feature type="region of interest" description="Disordered" evidence="1">
    <location>
        <begin position="1"/>
        <end position="20"/>
    </location>
</feature>
<dbReference type="HOGENOM" id="CLU_1081488_0_0_11"/>
<evidence type="ECO:0000313" key="2">
    <source>
        <dbReference type="EMBL" id="AGK76277.1"/>
    </source>
</evidence>
<dbReference type="AlphaFoldDB" id="N0CTA7"/>
<sequence>MSREPLGPRTEFEEPPVPRMLDVSQDVRAEIGDDEADRLLVGDDTPGSYDCTSCRTPGDSDQERTSTVLFIGDETAVLAFAHATCIPSQVVKVAEDQLQGAVRSITGSEQKNTEGRMPEQAVLGITSGLVLIEDDVRPALVVEPTGPVARPGTDGSGGDEFLQLLLEQGFHPAPDLNRLPAVLPGWSVLLAVGQLHAVLQPGSGGGNPVAWWQAHQPLQVTDGWRAAVNKSQTVLVFAAPAGTIGQQPREDLLRDALEKAAVNGALVAASMPLAGT</sequence>
<gene>
    <name evidence="2" type="ORF">SFUL_1305</name>
</gene>